<keyword evidence="2" id="KW-1185">Reference proteome</keyword>
<dbReference type="Gene3D" id="2.30.110.10">
    <property type="entry name" value="Electron Transport, Fmn-binding Protein, Chain A"/>
    <property type="match status" value="1"/>
</dbReference>
<dbReference type="EMBL" id="JACZZA010000013">
    <property type="protein sequence ID" value="MBE1162379.1"/>
    <property type="molecule type" value="Genomic_DNA"/>
</dbReference>
<sequence length="307" mass="34284">MLKDWIRPLLRPLPQWSTIAAAPPSTIVTATLRWHGQEADVTADHTVAALKPLVIATSVDAGEQPVLEYRDSVSGSLLGRLQLQRCGSVATDQHTIALYQVSAGEHHCLAWPQRQWHAWLQNRSMLKNRQPQHLGMEPQAVQQLMIAYLCPRPVVLVSVSVPGHRNIFPMDLIGPLQRSGLYSLALRSTNISEPVMREARKVVLSSVPAAMKATVYKLSEHHKQPPSDWAALPFPLRPSHEYAIPAVAAALHIRELQIVHSERIGSHTFFLARVSANEKLADGEQLHHTAGFHQAYRRQRHAPFVEV</sequence>
<dbReference type="RefSeq" id="WP_192557222.1">
    <property type="nucleotide sequence ID" value="NZ_JACZZA010000013.1"/>
</dbReference>
<comment type="caution">
    <text evidence="1">The sequence shown here is derived from an EMBL/GenBank/DDBJ whole genome shotgun (WGS) entry which is preliminary data.</text>
</comment>
<dbReference type="InterPro" id="IPR012349">
    <property type="entry name" value="Split_barrel_FMN-bd"/>
</dbReference>
<name>A0ABR9GE99_9GAMM</name>
<proteinExistence type="predicted"/>
<reference evidence="1 2" key="1">
    <citation type="submission" date="2020-09" db="EMBL/GenBank/DDBJ databases">
        <title>Dyella sp. 7MK23 isolated from forest soil.</title>
        <authorList>
            <person name="Fu J."/>
        </authorList>
    </citation>
    <scope>NUCLEOTIDE SEQUENCE [LARGE SCALE GENOMIC DNA]</scope>
    <source>
        <strain evidence="1 2">7MK23</strain>
    </source>
</reference>
<evidence type="ECO:0000313" key="1">
    <source>
        <dbReference type="EMBL" id="MBE1162379.1"/>
    </source>
</evidence>
<accession>A0ABR9GE99</accession>
<dbReference type="Proteomes" id="UP000651010">
    <property type="component" value="Unassembled WGS sequence"/>
</dbReference>
<gene>
    <name evidence="1" type="ORF">IGX34_18495</name>
</gene>
<protein>
    <submittedName>
        <fullName evidence="1">Flavin reductase</fullName>
    </submittedName>
</protein>
<dbReference type="SUPFAM" id="SSF50475">
    <property type="entry name" value="FMN-binding split barrel"/>
    <property type="match status" value="1"/>
</dbReference>
<evidence type="ECO:0000313" key="2">
    <source>
        <dbReference type="Proteomes" id="UP000651010"/>
    </source>
</evidence>
<organism evidence="1 2">
    <name type="scientific">Dyella acidiphila</name>
    <dbReference type="NCBI Taxonomy" id="2775866"/>
    <lineage>
        <taxon>Bacteria</taxon>
        <taxon>Pseudomonadati</taxon>
        <taxon>Pseudomonadota</taxon>
        <taxon>Gammaproteobacteria</taxon>
        <taxon>Lysobacterales</taxon>
        <taxon>Rhodanobacteraceae</taxon>
        <taxon>Dyella</taxon>
    </lineage>
</organism>